<dbReference type="Pfam" id="PF03544">
    <property type="entry name" value="TonB_C"/>
    <property type="match status" value="1"/>
</dbReference>
<evidence type="ECO:0000256" key="3">
    <source>
        <dbReference type="ARBA" id="ARBA00022989"/>
    </source>
</evidence>
<keyword evidence="3 5" id="KW-1133">Transmembrane helix</keyword>
<dbReference type="Gene3D" id="3.30.1150.10">
    <property type="match status" value="1"/>
</dbReference>
<keyword evidence="8" id="KW-1185">Reference proteome</keyword>
<dbReference type="PANTHER" id="PTHR34978:SF3">
    <property type="entry name" value="SLR0241 PROTEIN"/>
    <property type="match status" value="1"/>
</dbReference>
<evidence type="ECO:0000256" key="1">
    <source>
        <dbReference type="ARBA" id="ARBA00004167"/>
    </source>
</evidence>
<evidence type="ECO:0000256" key="5">
    <source>
        <dbReference type="SAM" id="Phobius"/>
    </source>
</evidence>
<evidence type="ECO:0000313" key="8">
    <source>
        <dbReference type="Proteomes" id="UP000237839"/>
    </source>
</evidence>
<dbReference type="InterPro" id="IPR008756">
    <property type="entry name" value="Peptidase_M56"/>
</dbReference>
<dbReference type="AlphaFoldDB" id="A0A2S9H1C5"/>
<dbReference type="EMBL" id="PUGF01000005">
    <property type="protein sequence ID" value="PRC93785.1"/>
    <property type="molecule type" value="Genomic_DNA"/>
</dbReference>
<keyword evidence="2 5" id="KW-0812">Transmembrane</keyword>
<dbReference type="GO" id="GO:0055085">
    <property type="term" value="P:transmembrane transport"/>
    <property type="evidence" value="ECO:0007669"/>
    <property type="project" value="InterPro"/>
</dbReference>
<sequence length="429" mass="46726">MNSAFNYTLNQLVSVLGSALVNFVWQGVLIGLITAALMVLLRNAKPQTRYAIACAALGLCILLPLQAVIFDSADNATMRILDDSIGLTAGGALAAVDIPIVWTWAQTHLMELVSIWALCVVFFSIRLTVGLAWVSRICDASHNTVNSYWQTRLNNLSQRSGIKHFVPLHVVNNLDTPAVAGWLRPIVLVPASLISGMPPELLEALLAHEVAHIRRMDYAVNLVQSAVEILLFYHPAVWFISGKIRIEREQIADDMAAILIGEPRRLAFALSELEQLKFLTAQLAPAANGGNLVGRIKRLMRPDVRTVGWQSLIPAVSLVLASVAFYANAAPASAATKTTRATLDFERCDKPDYPLQSIQSKEQGTVRILFSIDAKGHVVESKVTKSSGHSMLDSAAVTGLTKCSFRPATHNGKPVSATEMVDYVWTLPD</sequence>
<feature type="transmembrane region" description="Helical" evidence="5">
    <location>
        <begin position="20"/>
        <end position="41"/>
    </location>
</feature>
<evidence type="ECO:0000259" key="6">
    <source>
        <dbReference type="PROSITE" id="PS52015"/>
    </source>
</evidence>
<dbReference type="PROSITE" id="PS52015">
    <property type="entry name" value="TONB_CTD"/>
    <property type="match status" value="1"/>
</dbReference>
<feature type="domain" description="TonB C-terminal" evidence="6">
    <location>
        <begin position="338"/>
        <end position="429"/>
    </location>
</feature>
<dbReference type="Proteomes" id="UP000237839">
    <property type="component" value="Unassembled WGS sequence"/>
</dbReference>
<dbReference type="GO" id="GO:0016020">
    <property type="term" value="C:membrane"/>
    <property type="evidence" value="ECO:0007669"/>
    <property type="project" value="UniProtKB-SubCell"/>
</dbReference>
<feature type="transmembrane region" description="Helical" evidence="5">
    <location>
        <begin position="85"/>
        <end position="105"/>
    </location>
</feature>
<accession>A0A2S9H1C5</accession>
<proteinExistence type="predicted"/>
<dbReference type="InterPro" id="IPR006260">
    <property type="entry name" value="TonB/TolA_C"/>
</dbReference>
<reference evidence="7 8" key="1">
    <citation type="submission" date="2018-02" db="EMBL/GenBank/DDBJ databases">
        <title>Solimicrobium silvestre gen. nov., sp. nov., isolated from alpine forest soil.</title>
        <authorList>
            <person name="Margesin R."/>
            <person name="Albuquerque L."/>
            <person name="Zhang D.-C."/>
            <person name="Froufe H.J.C."/>
            <person name="Severino R."/>
            <person name="Roxo I."/>
            <person name="Egas C."/>
            <person name="Da Costa M.S."/>
        </authorList>
    </citation>
    <scope>NUCLEOTIDE SEQUENCE [LARGE SCALE GENOMIC DNA]</scope>
    <source>
        <strain evidence="7 8">S20-91</strain>
    </source>
</reference>
<feature type="transmembrane region" description="Helical" evidence="5">
    <location>
        <begin position="112"/>
        <end position="134"/>
    </location>
</feature>
<protein>
    <submittedName>
        <fullName evidence="7">TonB family C-terminal domain</fullName>
    </submittedName>
</protein>
<keyword evidence="4 5" id="KW-0472">Membrane</keyword>
<dbReference type="Pfam" id="PF05569">
    <property type="entry name" value="Peptidase_M56"/>
    <property type="match status" value="1"/>
</dbReference>
<dbReference type="NCBIfam" id="TIGR01352">
    <property type="entry name" value="tonB_Cterm"/>
    <property type="match status" value="1"/>
</dbReference>
<dbReference type="PANTHER" id="PTHR34978">
    <property type="entry name" value="POSSIBLE SENSOR-TRANSDUCER PROTEIN BLAR"/>
    <property type="match status" value="1"/>
</dbReference>
<dbReference type="InterPro" id="IPR052173">
    <property type="entry name" value="Beta-lactam_resp_regulator"/>
</dbReference>
<feature type="transmembrane region" description="Helical" evidence="5">
    <location>
        <begin position="50"/>
        <end position="70"/>
    </location>
</feature>
<name>A0A2S9H1C5_9BURK</name>
<organism evidence="7 8">
    <name type="scientific">Solimicrobium silvestre</name>
    <dbReference type="NCBI Taxonomy" id="2099400"/>
    <lineage>
        <taxon>Bacteria</taxon>
        <taxon>Pseudomonadati</taxon>
        <taxon>Pseudomonadota</taxon>
        <taxon>Betaproteobacteria</taxon>
        <taxon>Burkholderiales</taxon>
        <taxon>Oxalobacteraceae</taxon>
        <taxon>Solimicrobium</taxon>
    </lineage>
</organism>
<dbReference type="CDD" id="cd07341">
    <property type="entry name" value="M56_BlaR1_MecR1_like"/>
    <property type="match status" value="1"/>
</dbReference>
<evidence type="ECO:0000256" key="2">
    <source>
        <dbReference type="ARBA" id="ARBA00022692"/>
    </source>
</evidence>
<dbReference type="RefSeq" id="WP_105531075.1">
    <property type="nucleotide sequence ID" value="NZ_PUGF01000005.1"/>
</dbReference>
<dbReference type="SUPFAM" id="SSF74653">
    <property type="entry name" value="TolA/TonB C-terminal domain"/>
    <property type="match status" value="1"/>
</dbReference>
<gene>
    <name evidence="7" type="ORF">S2091_1394</name>
</gene>
<dbReference type="InterPro" id="IPR037682">
    <property type="entry name" value="TonB_C"/>
</dbReference>
<dbReference type="OrthoDB" id="15218at2"/>
<comment type="subcellular location">
    <subcellularLocation>
        <location evidence="1">Membrane</location>
        <topology evidence="1">Single-pass membrane protein</topology>
    </subcellularLocation>
</comment>
<dbReference type="Gene3D" id="3.30.2010.10">
    <property type="entry name" value="Metalloproteases ('zincins'), catalytic domain"/>
    <property type="match status" value="1"/>
</dbReference>
<comment type="caution">
    <text evidence="7">The sequence shown here is derived from an EMBL/GenBank/DDBJ whole genome shotgun (WGS) entry which is preliminary data.</text>
</comment>
<evidence type="ECO:0000313" key="7">
    <source>
        <dbReference type="EMBL" id="PRC93785.1"/>
    </source>
</evidence>
<evidence type="ECO:0000256" key="4">
    <source>
        <dbReference type="ARBA" id="ARBA00023136"/>
    </source>
</evidence>